<name>F8NNJ7_SERL9</name>
<protein>
    <submittedName>
        <fullName evidence="1">Uncharacterized protein</fullName>
    </submittedName>
</protein>
<evidence type="ECO:0000313" key="1">
    <source>
        <dbReference type="EMBL" id="EGO28054.1"/>
    </source>
</evidence>
<dbReference type="KEGG" id="sla:SERLADRAFT_414216"/>
<dbReference type="Proteomes" id="UP000008064">
    <property type="component" value="Unassembled WGS sequence"/>
</dbReference>
<proteinExistence type="predicted"/>
<dbReference type="HOGENOM" id="CLU_088650_0_0_1"/>
<dbReference type="OrthoDB" id="2662268at2759"/>
<dbReference type="AlphaFoldDB" id="F8NNJ7"/>
<organism>
    <name type="scientific">Serpula lacrymans var. lacrymans (strain S7.9)</name>
    <name type="common">Dry rot fungus</name>
    <dbReference type="NCBI Taxonomy" id="578457"/>
    <lineage>
        <taxon>Eukaryota</taxon>
        <taxon>Fungi</taxon>
        <taxon>Dikarya</taxon>
        <taxon>Basidiomycota</taxon>
        <taxon>Agaricomycotina</taxon>
        <taxon>Agaricomycetes</taxon>
        <taxon>Agaricomycetidae</taxon>
        <taxon>Boletales</taxon>
        <taxon>Coniophorineae</taxon>
        <taxon>Serpulaceae</taxon>
        <taxon>Serpula</taxon>
    </lineage>
</organism>
<sequence>MSNYINPLHPPIPSAAHSSYTALANACPQTLPLQPPFGPILPTVRRLPQTPWTPHSKWNATMSRSKPSQPIMFDLFGARSMGLGVPMREMSTRSANAIEQMIVGARDNVAALMAGSGGTRKIRFRIMWPGYEHLDFNRTIELCTQNGPITRGQIVSQISSMFARFLERLPSEAPGPHGQEWRTGPPGRGISYDRLILVALWNVFEDTWMAEVLVDVR</sequence>
<accession>F8NNJ7</accession>
<reference evidence="1" key="1">
    <citation type="submission" date="2011-04" db="EMBL/GenBank/DDBJ databases">
        <title>Evolution of plant cell wall degrading machinery underlies the functional diversity of forest fungi.</title>
        <authorList>
            <consortium name="US DOE Joint Genome Institute (JGI-PGF)"/>
            <person name="Eastwood D.C."/>
            <person name="Floudas D."/>
            <person name="Binder M."/>
            <person name="Majcherczyk A."/>
            <person name="Schneider P."/>
            <person name="Aerts A."/>
            <person name="Asiegbu F.O."/>
            <person name="Baker S.E."/>
            <person name="Barry K."/>
            <person name="Bendiksby M."/>
            <person name="Blumentritt M."/>
            <person name="Coutinho P.M."/>
            <person name="Cullen D."/>
            <person name="Cullen D."/>
            <person name="Gathman A."/>
            <person name="Goodell B."/>
            <person name="Henrissat B."/>
            <person name="Ihrmark K."/>
            <person name="Kauserud H."/>
            <person name="Kohler A."/>
            <person name="LaButti K."/>
            <person name="Lapidus A."/>
            <person name="Lavin J.L."/>
            <person name="Lee Y.-H."/>
            <person name="Lindquist E."/>
            <person name="Lilly W."/>
            <person name="Lucas S."/>
            <person name="Morin E."/>
            <person name="Murat C."/>
            <person name="Oguiza J.A."/>
            <person name="Park J."/>
            <person name="Pisabarro A.G."/>
            <person name="Riley R."/>
            <person name="Rosling A."/>
            <person name="Salamov A."/>
            <person name="Schmidt O."/>
            <person name="Schmutz J."/>
            <person name="Skrede I."/>
            <person name="Stenlid J."/>
            <person name="Wiebenga A."/>
            <person name="Xie X."/>
            <person name="Kues U."/>
            <person name="Hibbett D.S."/>
            <person name="Hoffmeister D."/>
            <person name="Hogberg N."/>
            <person name="Martin F."/>
            <person name="Grigoriev I.V."/>
            <person name="Watkinson S.C."/>
        </authorList>
    </citation>
    <scope>NUCLEOTIDE SEQUENCE</scope>
    <source>
        <strain evidence="1">S7.9</strain>
    </source>
</reference>
<dbReference type="EMBL" id="GL945431">
    <property type="protein sequence ID" value="EGO28054.1"/>
    <property type="molecule type" value="Genomic_DNA"/>
</dbReference>
<gene>
    <name evidence="1" type="ORF">SERLADRAFT_414216</name>
</gene>
<dbReference type="GeneID" id="18813235"/>
<dbReference type="RefSeq" id="XP_007316145.1">
    <property type="nucleotide sequence ID" value="XM_007316083.1"/>
</dbReference>